<reference evidence="12" key="1">
    <citation type="submission" date="2014-02" db="EMBL/GenBank/DDBJ databases">
        <authorList>
            <person name="Gan H."/>
        </authorList>
    </citation>
    <scope>NUCLEOTIDE SEQUENCE [LARGE SCALE GENOMIC DNA]</scope>
    <source>
        <strain evidence="12">S1</strain>
    </source>
</reference>
<dbReference type="PANTHER" id="PTHR35011:SF2">
    <property type="entry name" value="2,3-DIKETO-L-GULONATE TRAP TRANSPORTER SMALL PERMEASE PROTEIN YIAM"/>
    <property type="match status" value="1"/>
</dbReference>
<evidence type="ECO:0000313" key="12">
    <source>
        <dbReference type="Proteomes" id="UP000028878"/>
    </source>
</evidence>
<evidence type="ECO:0000259" key="10">
    <source>
        <dbReference type="Pfam" id="PF04290"/>
    </source>
</evidence>
<evidence type="ECO:0000256" key="9">
    <source>
        <dbReference type="RuleBase" id="RU369079"/>
    </source>
</evidence>
<feature type="transmembrane region" description="Helical" evidence="9">
    <location>
        <begin position="36"/>
        <end position="56"/>
    </location>
</feature>
<reference evidence="12" key="2">
    <citation type="submission" date="2014-11" db="EMBL/GenBank/DDBJ databases">
        <title>Draft genome sequence of Hydrogenophaga intermedia S1.</title>
        <authorList>
            <person name="Gan H.M."/>
            <person name="Chew T.H."/>
            <person name="Stolz A."/>
        </authorList>
    </citation>
    <scope>NUCLEOTIDE SEQUENCE [LARGE SCALE GENOMIC DNA]</scope>
    <source>
        <strain evidence="12">S1</strain>
    </source>
</reference>
<dbReference type="Pfam" id="PF04290">
    <property type="entry name" value="DctQ"/>
    <property type="match status" value="1"/>
</dbReference>
<evidence type="ECO:0000256" key="4">
    <source>
        <dbReference type="ARBA" id="ARBA00022519"/>
    </source>
</evidence>
<sequence>MTQGAPAADAAPPPGDGGLPPVWPAIRRVVEAFDRASMVVIVLAMAAMTLMVSLQVFWRYVLSSSIDSADEVSRLFFVWVIFLAIPHGIKYAVHVGIDLLVMNLSPRNKDRLFRLVSVASAVLMAAIFWAAWVATQDKWQELMPTLPITAGIYYVAVLVCAAHSFVHLVLHAWLGPRIWEGRLS</sequence>
<keyword evidence="4 9" id="KW-0997">Cell inner membrane</keyword>
<dbReference type="AlphaFoldDB" id="A0A1L1PYB7"/>
<evidence type="ECO:0000256" key="1">
    <source>
        <dbReference type="ARBA" id="ARBA00004429"/>
    </source>
</evidence>
<name>A0A1L1PYB7_HYDIT</name>
<evidence type="ECO:0000313" key="11">
    <source>
        <dbReference type="EMBL" id="CDN89591.1"/>
    </source>
</evidence>
<dbReference type="PANTHER" id="PTHR35011">
    <property type="entry name" value="2,3-DIKETO-L-GULONATE TRAP TRANSPORTER SMALL PERMEASE PROTEIN YIAM"/>
    <property type="match status" value="1"/>
</dbReference>
<organism evidence="11 12">
    <name type="scientific">Hydrogenophaga intermedia</name>
    <dbReference type="NCBI Taxonomy" id="65786"/>
    <lineage>
        <taxon>Bacteria</taxon>
        <taxon>Pseudomonadati</taxon>
        <taxon>Pseudomonadota</taxon>
        <taxon>Betaproteobacteria</taxon>
        <taxon>Burkholderiales</taxon>
        <taxon>Comamonadaceae</taxon>
        <taxon>Hydrogenophaga</taxon>
    </lineage>
</organism>
<evidence type="ECO:0000256" key="7">
    <source>
        <dbReference type="ARBA" id="ARBA00023136"/>
    </source>
</evidence>
<keyword evidence="5 9" id="KW-0812">Transmembrane</keyword>
<feature type="transmembrane region" description="Helical" evidence="9">
    <location>
        <begin position="76"/>
        <end position="100"/>
    </location>
</feature>
<proteinExistence type="inferred from homology"/>
<keyword evidence="7 9" id="KW-0472">Membrane</keyword>
<dbReference type="InterPro" id="IPR007387">
    <property type="entry name" value="TRAP_DctQ"/>
</dbReference>
<comment type="subunit">
    <text evidence="9">The complex comprises the extracytoplasmic solute receptor protein and the two transmembrane proteins.</text>
</comment>
<keyword evidence="12" id="KW-1185">Reference proteome</keyword>
<dbReference type="GO" id="GO:0005886">
    <property type="term" value="C:plasma membrane"/>
    <property type="evidence" value="ECO:0007669"/>
    <property type="project" value="UniProtKB-SubCell"/>
</dbReference>
<evidence type="ECO:0000256" key="6">
    <source>
        <dbReference type="ARBA" id="ARBA00022989"/>
    </source>
</evidence>
<dbReference type="RefSeq" id="WP_009519524.1">
    <property type="nucleotide sequence ID" value="NZ_CCAE010000047.1"/>
</dbReference>
<feature type="transmembrane region" description="Helical" evidence="9">
    <location>
        <begin position="112"/>
        <end position="132"/>
    </location>
</feature>
<dbReference type="EMBL" id="CCAE010000047">
    <property type="protein sequence ID" value="CDN89591.1"/>
    <property type="molecule type" value="Genomic_DNA"/>
</dbReference>
<evidence type="ECO:0000256" key="2">
    <source>
        <dbReference type="ARBA" id="ARBA00022448"/>
    </source>
</evidence>
<dbReference type="GO" id="GO:0015740">
    <property type="term" value="P:C4-dicarboxylate transport"/>
    <property type="evidence" value="ECO:0007669"/>
    <property type="project" value="TreeGrafter"/>
</dbReference>
<gene>
    <name evidence="11" type="ORF">BN948_04030</name>
</gene>
<evidence type="ECO:0000256" key="5">
    <source>
        <dbReference type="ARBA" id="ARBA00022692"/>
    </source>
</evidence>
<keyword evidence="2 9" id="KW-0813">Transport</keyword>
<evidence type="ECO:0000256" key="3">
    <source>
        <dbReference type="ARBA" id="ARBA00022475"/>
    </source>
</evidence>
<feature type="transmembrane region" description="Helical" evidence="9">
    <location>
        <begin position="152"/>
        <end position="174"/>
    </location>
</feature>
<comment type="function">
    <text evidence="9">Part of the tripartite ATP-independent periplasmic (TRAP) transport system.</text>
</comment>
<keyword evidence="6 9" id="KW-1133">Transmembrane helix</keyword>
<comment type="similarity">
    <text evidence="8 9">Belongs to the TRAP transporter small permease family.</text>
</comment>
<evidence type="ECO:0000256" key="8">
    <source>
        <dbReference type="ARBA" id="ARBA00038436"/>
    </source>
</evidence>
<keyword evidence="3" id="KW-1003">Cell membrane</keyword>
<accession>A0A1L1PYB7</accession>
<dbReference type="InterPro" id="IPR055348">
    <property type="entry name" value="DctQ"/>
</dbReference>
<dbReference type="GO" id="GO:0022857">
    <property type="term" value="F:transmembrane transporter activity"/>
    <property type="evidence" value="ECO:0007669"/>
    <property type="project" value="UniProtKB-UniRule"/>
</dbReference>
<dbReference type="Proteomes" id="UP000028878">
    <property type="component" value="Unassembled WGS sequence"/>
</dbReference>
<comment type="subcellular location">
    <subcellularLocation>
        <location evidence="1 9">Cell inner membrane</location>
        <topology evidence="1 9">Multi-pass membrane protein</topology>
    </subcellularLocation>
</comment>
<feature type="domain" description="Tripartite ATP-independent periplasmic transporters DctQ component" evidence="10">
    <location>
        <begin position="48"/>
        <end position="173"/>
    </location>
</feature>
<protein>
    <recommendedName>
        <fullName evidence="9">TRAP transporter small permease protein</fullName>
    </recommendedName>
</protein>